<feature type="compositionally biased region" description="Basic residues" evidence="1">
    <location>
        <begin position="39"/>
        <end position="48"/>
    </location>
</feature>
<feature type="region of interest" description="Disordered" evidence="1">
    <location>
        <begin position="1"/>
        <end position="103"/>
    </location>
</feature>
<protein>
    <submittedName>
        <fullName evidence="2">Uncharacterized protein</fullName>
    </submittedName>
</protein>
<reference evidence="2" key="1">
    <citation type="submission" date="2020-02" db="EMBL/GenBank/DDBJ databases">
        <authorList>
            <person name="Meier V. D."/>
        </authorList>
    </citation>
    <scope>NUCLEOTIDE SEQUENCE</scope>
    <source>
        <strain evidence="2">AVDCRST_MAG79</strain>
    </source>
</reference>
<feature type="compositionally biased region" description="Basic and acidic residues" evidence="1">
    <location>
        <begin position="1"/>
        <end position="16"/>
    </location>
</feature>
<evidence type="ECO:0000256" key="1">
    <source>
        <dbReference type="SAM" id="MobiDB-lite"/>
    </source>
</evidence>
<gene>
    <name evidence="2" type="ORF">AVDCRST_MAG79-1550</name>
</gene>
<feature type="non-terminal residue" evidence="2">
    <location>
        <position position="1"/>
    </location>
</feature>
<evidence type="ECO:0000313" key="2">
    <source>
        <dbReference type="EMBL" id="CAA9537828.1"/>
    </source>
</evidence>
<dbReference type="EMBL" id="CADCWC010000236">
    <property type="protein sequence ID" value="CAA9537828.1"/>
    <property type="molecule type" value="Genomic_DNA"/>
</dbReference>
<feature type="region of interest" description="Disordered" evidence="1">
    <location>
        <begin position="158"/>
        <end position="190"/>
    </location>
</feature>
<feature type="compositionally biased region" description="Basic and acidic residues" evidence="1">
    <location>
        <begin position="273"/>
        <end position="294"/>
    </location>
</feature>
<feature type="compositionally biased region" description="Basic residues" evidence="1">
    <location>
        <begin position="59"/>
        <end position="77"/>
    </location>
</feature>
<sequence>DQPRPDPRSSRADGHPRVRLRRPGARPVVRDALLGPGRGRARPRRRGPAVRPGDARAGLARRRAARHRRALRPRPRHVLPVPGRRGARDAPGPSRRDDDARLPLGRRVALRRLLVTVRRPVRLHGHDRAERRAALPQARRHADRDHVRRCADRVGPAAAELGGRLPPRRQLRRRREPVAGLAGRLARPARRARRVLRRRLAERPRVVRRDGRDLPPVARQPQHLELAAARHALPARRSAQLPREPRDDEERGADQGPSLRGRHGGRLPALLLRARDRGVPADRAGARDLHEPRRSAGAGPTAARRARPAPGDRRGRVAALSRRAHLRAARGRLARAGLARRGTRTVRRV</sequence>
<organism evidence="2">
    <name type="scientific">uncultured Thermoleophilia bacterium</name>
    <dbReference type="NCBI Taxonomy" id="1497501"/>
    <lineage>
        <taxon>Bacteria</taxon>
        <taxon>Bacillati</taxon>
        <taxon>Actinomycetota</taxon>
        <taxon>Thermoleophilia</taxon>
        <taxon>environmental samples</taxon>
    </lineage>
</organism>
<feature type="compositionally biased region" description="Low complexity" evidence="1">
    <location>
        <begin position="230"/>
        <end position="239"/>
    </location>
</feature>
<feature type="compositionally biased region" description="Basic residues" evidence="1">
    <location>
        <begin position="166"/>
        <end position="175"/>
    </location>
</feature>
<accession>A0A6J4U1G4</accession>
<proteinExistence type="predicted"/>
<feature type="non-terminal residue" evidence="2">
    <location>
        <position position="349"/>
    </location>
</feature>
<feature type="region of interest" description="Disordered" evidence="1">
    <location>
        <begin position="230"/>
        <end position="317"/>
    </location>
</feature>
<feature type="compositionally biased region" description="Basic and acidic residues" evidence="1">
    <location>
        <begin position="243"/>
        <end position="253"/>
    </location>
</feature>
<dbReference type="AlphaFoldDB" id="A0A6J4U1G4"/>
<name>A0A6J4U1G4_9ACTN</name>
<feature type="compositionally biased region" description="Low complexity" evidence="1">
    <location>
        <begin position="49"/>
        <end position="58"/>
    </location>
</feature>